<dbReference type="FunFam" id="3.40.50.2300:FF:000361">
    <property type="entry name" value="Two-component system response regulator"/>
    <property type="match status" value="1"/>
</dbReference>
<comment type="caution">
    <text evidence="4">The sequence shown here is derived from an EMBL/GenBank/DDBJ whole genome shotgun (WGS) entry which is preliminary data.</text>
</comment>
<dbReference type="EMBL" id="AQHW01000011">
    <property type="protein sequence ID" value="KKB57926.1"/>
    <property type="molecule type" value="Genomic_DNA"/>
</dbReference>
<dbReference type="SMART" id="SM00448">
    <property type="entry name" value="REC"/>
    <property type="match status" value="1"/>
</dbReference>
<dbReference type="PATRIC" id="fig|1203610.3.peg.1781"/>
<dbReference type="Pfam" id="PF04397">
    <property type="entry name" value="LytTR"/>
    <property type="match status" value="1"/>
</dbReference>
<dbReference type="InterPro" id="IPR046947">
    <property type="entry name" value="LytR-like"/>
</dbReference>
<gene>
    <name evidence="4" type="ORF">HMPREF1536_01735</name>
</gene>
<evidence type="ECO:0000313" key="4">
    <source>
        <dbReference type="EMBL" id="KKB57926.1"/>
    </source>
</evidence>
<feature type="domain" description="Response regulatory" evidence="2">
    <location>
        <begin position="5"/>
        <end position="118"/>
    </location>
</feature>
<dbReference type="InterPro" id="IPR001789">
    <property type="entry name" value="Sig_transdc_resp-reg_receiver"/>
</dbReference>
<dbReference type="HOGENOM" id="CLU_000445_14_1_10"/>
<dbReference type="InterPro" id="IPR007492">
    <property type="entry name" value="LytTR_DNA-bd_dom"/>
</dbReference>
<dbReference type="GO" id="GO:0000156">
    <property type="term" value="F:phosphorelay response regulator activity"/>
    <property type="evidence" value="ECO:0007669"/>
    <property type="project" value="InterPro"/>
</dbReference>
<dbReference type="InterPro" id="IPR011006">
    <property type="entry name" value="CheY-like_superfamily"/>
</dbReference>
<evidence type="ECO:0000259" key="2">
    <source>
        <dbReference type="PROSITE" id="PS50110"/>
    </source>
</evidence>
<dbReference type="PANTHER" id="PTHR37299">
    <property type="entry name" value="TRANSCRIPTIONAL REGULATOR-RELATED"/>
    <property type="match status" value="1"/>
</dbReference>
<dbReference type="Gene3D" id="2.40.50.1020">
    <property type="entry name" value="LytTr DNA-binding domain"/>
    <property type="match status" value="1"/>
</dbReference>
<dbReference type="PROSITE" id="PS50930">
    <property type="entry name" value="HTH_LYTTR"/>
    <property type="match status" value="1"/>
</dbReference>
<organism evidence="4 5">
    <name type="scientific">Parabacteroides gordonii MS-1 = DSM 23371</name>
    <dbReference type="NCBI Taxonomy" id="1203610"/>
    <lineage>
        <taxon>Bacteria</taxon>
        <taxon>Pseudomonadati</taxon>
        <taxon>Bacteroidota</taxon>
        <taxon>Bacteroidia</taxon>
        <taxon>Bacteroidales</taxon>
        <taxon>Tannerellaceae</taxon>
        <taxon>Parabacteroides</taxon>
    </lineage>
</organism>
<dbReference type="SUPFAM" id="SSF52172">
    <property type="entry name" value="CheY-like"/>
    <property type="match status" value="1"/>
</dbReference>
<dbReference type="Gene3D" id="3.40.50.2300">
    <property type="match status" value="1"/>
</dbReference>
<dbReference type="PROSITE" id="PS50110">
    <property type="entry name" value="RESPONSE_REGULATORY"/>
    <property type="match status" value="1"/>
</dbReference>
<feature type="domain" description="HTH LytTR-type" evidence="3">
    <location>
        <begin position="150"/>
        <end position="257"/>
    </location>
</feature>
<dbReference type="GO" id="GO:0003677">
    <property type="term" value="F:DNA binding"/>
    <property type="evidence" value="ECO:0007669"/>
    <property type="project" value="InterPro"/>
</dbReference>
<name>A0A0F5JJC8_9BACT</name>
<keyword evidence="5" id="KW-1185">Reference proteome</keyword>
<dbReference type="SMART" id="SM00850">
    <property type="entry name" value="LytTR"/>
    <property type="match status" value="1"/>
</dbReference>
<keyword evidence="1" id="KW-0597">Phosphoprotein</keyword>
<reference evidence="4 5" key="1">
    <citation type="submission" date="2013-04" db="EMBL/GenBank/DDBJ databases">
        <title>The Genome Sequence of Parabacteroides gordonii DSM 23371.</title>
        <authorList>
            <consortium name="The Broad Institute Genomics Platform"/>
            <person name="Earl A."/>
            <person name="Ward D."/>
            <person name="Feldgarden M."/>
            <person name="Gevers D."/>
            <person name="Martens E."/>
            <person name="Sakamoto M."/>
            <person name="Benno Y."/>
            <person name="Suzuki N."/>
            <person name="Matsunaga N."/>
            <person name="Koshihara K."/>
            <person name="Seki M."/>
            <person name="Komiya H."/>
            <person name="Walker B."/>
            <person name="Young S."/>
            <person name="Zeng Q."/>
            <person name="Gargeya S."/>
            <person name="Fitzgerald M."/>
            <person name="Haas B."/>
            <person name="Abouelleil A."/>
            <person name="Allen A.W."/>
            <person name="Alvarado L."/>
            <person name="Arachchi H.M."/>
            <person name="Berlin A.M."/>
            <person name="Chapman S.B."/>
            <person name="Gainer-Dewar J."/>
            <person name="Goldberg J."/>
            <person name="Griggs A."/>
            <person name="Gujja S."/>
            <person name="Hansen M."/>
            <person name="Howarth C."/>
            <person name="Imamovic A."/>
            <person name="Ireland A."/>
            <person name="Larimer J."/>
            <person name="McCowan C."/>
            <person name="Murphy C."/>
            <person name="Pearson M."/>
            <person name="Poon T.W."/>
            <person name="Priest M."/>
            <person name="Roberts A."/>
            <person name="Saif S."/>
            <person name="Shea T."/>
            <person name="Sisk P."/>
            <person name="Sykes S."/>
            <person name="Wortman J."/>
            <person name="Nusbaum C."/>
            <person name="Birren B."/>
        </authorList>
    </citation>
    <scope>NUCLEOTIDE SEQUENCE [LARGE SCALE GENOMIC DNA]</scope>
    <source>
        <strain evidence="4 5">MS-1</strain>
    </source>
</reference>
<dbReference type="AlphaFoldDB" id="A0A0F5JJC8"/>
<evidence type="ECO:0000256" key="1">
    <source>
        <dbReference type="PROSITE-ProRule" id="PRU00169"/>
    </source>
</evidence>
<accession>A0A0F5JJC8</accession>
<dbReference type="PANTHER" id="PTHR37299:SF1">
    <property type="entry name" value="STAGE 0 SPORULATION PROTEIN A HOMOLOG"/>
    <property type="match status" value="1"/>
</dbReference>
<evidence type="ECO:0008006" key="6">
    <source>
        <dbReference type="Google" id="ProtNLM"/>
    </source>
</evidence>
<evidence type="ECO:0000259" key="3">
    <source>
        <dbReference type="PROSITE" id="PS50930"/>
    </source>
</evidence>
<protein>
    <recommendedName>
        <fullName evidence="6">Response regulatory domain-containing protein</fullName>
    </recommendedName>
</protein>
<dbReference type="RefSeq" id="WP_028726625.1">
    <property type="nucleotide sequence ID" value="NZ_AUAE01000009.1"/>
</dbReference>
<feature type="modified residue" description="4-aspartylphosphate" evidence="1">
    <location>
        <position position="58"/>
    </location>
</feature>
<dbReference type="STRING" id="1203610.HMPREF1536_01735"/>
<dbReference type="Proteomes" id="UP000033035">
    <property type="component" value="Unassembled WGS sequence"/>
</dbReference>
<dbReference type="Pfam" id="PF00072">
    <property type="entry name" value="Response_reg"/>
    <property type="match status" value="1"/>
</dbReference>
<proteinExistence type="predicted"/>
<evidence type="ECO:0000313" key="5">
    <source>
        <dbReference type="Proteomes" id="UP000033035"/>
    </source>
</evidence>
<sequence>MNKINAVIIEDEVPAARLLSSMIRALRPGWEITLLPGNVEESVKWFGEHPHPDIIFLDIQLSDGDSFHFISEAKPTSTIIFTTAYDEYAIRAFSVNSIDYILKPVDEKRLLEAIIKYETLTHKGNTQPEDYLDTILESLQRKEKRYRSRFLIYGADKFWTLQVSDIAYFYSENKITFAVTHTGKEHIVDLPLNKLEEQLNPDQFFRANRQVLLSITAIIHVEPYFNGKIVIRVKPPHKTKITVSEEKISSFKLWLNF</sequence>